<evidence type="ECO:0000313" key="3">
    <source>
        <dbReference type="Proteomes" id="UP000472580"/>
    </source>
</evidence>
<accession>A0A6L6YJN7</accession>
<evidence type="ECO:0000313" key="2">
    <source>
        <dbReference type="EMBL" id="MVX57594.1"/>
    </source>
</evidence>
<protein>
    <submittedName>
        <fullName evidence="2">Uncharacterized protein</fullName>
    </submittedName>
</protein>
<dbReference type="RefSeq" id="WP_160336013.1">
    <property type="nucleotide sequence ID" value="NZ_WSRP01000037.1"/>
</dbReference>
<organism evidence="2 3">
    <name type="scientific">Parasutterella muris</name>
    <dbReference type="NCBI Taxonomy" id="2565572"/>
    <lineage>
        <taxon>Bacteria</taxon>
        <taxon>Pseudomonadati</taxon>
        <taxon>Pseudomonadota</taxon>
        <taxon>Betaproteobacteria</taxon>
        <taxon>Burkholderiales</taxon>
        <taxon>Sutterellaceae</taxon>
        <taxon>Parasutterella</taxon>
    </lineage>
</organism>
<feature type="transmembrane region" description="Helical" evidence="1">
    <location>
        <begin position="37"/>
        <end position="58"/>
    </location>
</feature>
<dbReference type="EMBL" id="WSRP01000037">
    <property type="protein sequence ID" value="MVX57594.1"/>
    <property type="molecule type" value="Genomic_DNA"/>
</dbReference>
<keyword evidence="3" id="KW-1185">Reference proteome</keyword>
<keyword evidence="1" id="KW-0812">Transmembrane</keyword>
<dbReference type="Proteomes" id="UP000472580">
    <property type="component" value="Unassembled WGS sequence"/>
</dbReference>
<reference evidence="2 3" key="1">
    <citation type="submission" date="2019-12" db="EMBL/GenBank/DDBJ databases">
        <title>Microbes associate with the intestines of laboratory mice.</title>
        <authorList>
            <person name="Navarre W."/>
            <person name="Wong E."/>
        </authorList>
    </citation>
    <scope>NUCLEOTIDE SEQUENCE [LARGE SCALE GENOMIC DNA]</scope>
    <source>
        <strain evidence="2 3">NM82_D38</strain>
    </source>
</reference>
<name>A0A6L6YJN7_9BURK</name>
<sequence>MTEEERKQAAQRFEQHLREIDSLRLKRIKGSYLLERAMKFCLALLVLFFALSAALAYLER</sequence>
<keyword evidence="1" id="KW-1133">Transmembrane helix</keyword>
<keyword evidence="1" id="KW-0472">Membrane</keyword>
<proteinExistence type="predicted"/>
<comment type="caution">
    <text evidence="2">The sequence shown here is derived from an EMBL/GenBank/DDBJ whole genome shotgun (WGS) entry which is preliminary data.</text>
</comment>
<dbReference type="AlphaFoldDB" id="A0A6L6YJN7"/>
<evidence type="ECO:0000256" key="1">
    <source>
        <dbReference type="SAM" id="Phobius"/>
    </source>
</evidence>
<gene>
    <name evidence="2" type="ORF">E5987_10370</name>
</gene>